<protein>
    <submittedName>
        <fullName evidence="2">Uncharacterized protein</fullName>
    </submittedName>
</protein>
<dbReference type="AlphaFoldDB" id="A0A095VRL4"/>
<dbReference type="STRING" id="1265313.HRUBRA_01665"/>
<organism evidence="2 3">
    <name type="scientific">Pseudohaliea rubra DSM 19751</name>
    <dbReference type="NCBI Taxonomy" id="1265313"/>
    <lineage>
        <taxon>Bacteria</taxon>
        <taxon>Pseudomonadati</taxon>
        <taxon>Pseudomonadota</taxon>
        <taxon>Gammaproteobacteria</taxon>
        <taxon>Cellvibrionales</taxon>
        <taxon>Halieaceae</taxon>
        <taxon>Pseudohaliea</taxon>
    </lineage>
</organism>
<feature type="signal peptide" evidence="1">
    <location>
        <begin position="1"/>
        <end position="21"/>
    </location>
</feature>
<reference evidence="2 3" key="1">
    <citation type="journal article" date="2014" name="Genome Announc.">
        <title>Genome Sequence of Gammaproteobacterial Pseudohaliea rubra Type Strain DSM 19751, Isolated from Coastal Seawater of the Mediterranean Sea.</title>
        <authorList>
            <person name="Spring S."/>
            <person name="Fiebig A."/>
            <person name="Riedel T."/>
            <person name="Goker M."/>
            <person name="Klenk H.P."/>
        </authorList>
    </citation>
    <scope>NUCLEOTIDE SEQUENCE [LARGE SCALE GENOMIC DNA]</scope>
    <source>
        <strain evidence="2 3">DSM 19751</strain>
    </source>
</reference>
<dbReference type="PROSITE" id="PS51257">
    <property type="entry name" value="PROKAR_LIPOPROTEIN"/>
    <property type="match status" value="1"/>
</dbReference>
<keyword evidence="3" id="KW-1185">Reference proteome</keyword>
<evidence type="ECO:0000313" key="3">
    <source>
        <dbReference type="Proteomes" id="UP000029640"/>
    </source>
</evidence>
<proteinExistence type="predicted"/>
<name>A0A095VRL4_9GAMM</name>
<evidence type="ECO:0000313" key="2">
    <source>
        <dbReference type="EMBL" id="KGE03728.1"/>
    </source>
</evidence>
<keyword evidence="1" id="KW-0732">Signal</keyword>
<feature type="chain" id="PRO_5001912696" evidence="1">
    <location>
        <begin position="22"/>
        <end position="101"/>
    </location>
</feature>
<comment type="caution">
    <text evidence="2">The sequence shown here is derived from an EMBL/GenBank/DDBJ whole genome shotgun (WGS) entry which is preliminary data.</text>
</comment>
<dbReference type="Proteomes" id="UP000029640">
    <property type="component" value="Unassembled WGS sequence"/>
</dbReference>
<sequence>MKKMPVVLGALLMAVAVQAGAQPPLPQGLFACHVLTADGRDGLVFVQADSLERAAVVAVGSAAFSTGSQRAATATVIECVPRREATFESDAANAMLEGLVL</sequence>
<accession>A0A095VRL4</accession>
<evidence type="ECO:0000256" key="1">
    <source>
        <dbReference type="SAM" id="SignalP"/>
    </source>
</evidence>
<dbReference type="HOGENOM" id="CLU_2287606_0_0_6"/>
<dbReference type="RefSeq" id="WP_035517074.1">
    <property type="nucleotide sequence ID" value="NZ_KN234774.1"/>
</dbReference>
<dbReference type="EMBL" id="AUVB01000050">
    <property type="protein sequence ID" value="KGE03728.1"/>
    <property type="molecule type" value="Genomic_DNA"/>
</dbReference>
<gene>
    <name evidence="2" type="ORF">HRUBRA_01665</name>
</gene>